<keyword evidence="5" id="KW-1185">Reference proteome</keyword>
<dbReference type="Gene3D" id="3.40.30.10">
    <property type="entry name" value="Glutaredoxin"/>
    <property type="match status" value="1"/>
</dbReference>
<gene>
    <name evidence="4" type="ORF">HYC85_021286</name>
</gene>
<comment type="caution">
    <text evidence="4">The sequence shown here is derived from an EMBL/GenBank/DDBJ whole genome shotgun (WGS) entry which is preliminary data.</text>
</comment>
<evidence type="ECO:0000259" key="3">
    <source>
        <dbReference type="Pfam" id="PF13417"/>
    </source>
</evidence>
<feature type="transmembrane region" description="Helical" evidence="1">
    <location>
        <begin position="34"/>
        <end position="64"/>
    </location>
</feature>
<dbReference type="SUPFAM" id="SSF52833">
    <property type="entry name" value="Thioredoxin-like"/>
    <property type="match status" value="1"/>
</dbReference>
<organism evidence="4 5">
    <name type="scientific">Camellia sinensis</name>
    <name type="common">Tea plant</name>
    <name type="synonym">Thea sinensis</name>
    <dbReference type="NCBI Taxonomy" id="4442"/>
    <lineage>
        <taxon>Eukaryota</taxon>
        <taxon>Viridiplantae</taxon>
        <taxon>Streptophyta</taxon>
        <taxon>Embryophyta</taxon>
        <taxon>Tracheophyta</taxon>
        <taxon>Spermatophyta</taxon>
        <taxon>Magnoliopsida</taxon>
        <taxon>eudicotyledons</taxon>
        <taxon>Gunneridae</taxon>
        <taxon>Pentapetalae</taxon>
        <taxon>asterids</taxon>
        <taxon>Ericales</taxon>
        <taxon>Theaceae</taxon>
        <taxon>Camellia</taxon>
    </lineage>
</organism>
<dbReference type="EMBL" id="JACBKZ010000010">
    <property type="protein sequence ID" value="KAF5940119.1"/>
    <property type="molecule type" value="Genomic_DNA"/>
</dbReference>
<reference evidence="5" key="1">
    <citation type="journal article" date="2020" name="Nat. Commun.">
        <title>Genome assembly of wild tea tree DASZ reveals pedigree and selection history of tea varieties.</title>
        <authorList>
            <person name="Zhang W."/>
            <person name="Zhang Y."/>
            <person name="Qiu H."/>
            <person name="Guo Y."/>
            <person name="Wan H."/>
            <person name="Zhang X."/>
            <person name="Scossa F."/>
            <person name="Alseekh S."/>
            <person name="Zhang Q."/>
            <person name="Wang P."/>
            <person name="Xu L."/>
            <person name="Schmidt M.H."/>
            <person name="Jia X."/>
            <person name="Li D."/>
            <person name="Zhu A."/>
            <person name="Guo F."/>
            <person name="Chen W."/>
            <person name="Ni D."/>
            <person name="Usadel B."/>
            <person name="Fernie A.R."/>
            <person name="Wen W."/>
        </authorList>
    </citation>
    <scope>NUCLEOTIDE SEQUENCE [LARGE SCALE GENOMIC DNA]</scope>
    <source>
        <strain evidence="5">cv. G240</strain>
    </source>
</reference>
<dbReference type="Proteomes" id="UP000593564">
    <property type="component" value="Unassembled WGS sequence"/>
</dbReference>
<feature type="domain" description="GST N-terminal" evidence="3">
    <location>
        <begin position="65"/>
        <end position="122"/>
    </location>
</feature>
<protein>
    <recommendedName>
        <fullName evidence="3">GST N-terminal domain-containing protein</fullName>
    </recommendedName>
</protein>
<accession>A0A7J7GH80</accession>
<keyword evidence="2" id="KW-0732">Signal</keyword>
<feature type="chain" id="PRO_5029494028" description="GST N-terminal domain-containing protein" evidence="2">
    <location>
        <begin position="22"/>
        <end position="253"/>
    </location>
</feature>
<evidence type="ECO:0000256" key="2">
    <source>
        <dbReference type="SAM" id="SignalP"/>
    </source>
</evidence>
<dbReference type="PANTHER" id="PTHR44328:SF16">
    <property type="entry name" value="PROTEIN IN2-1 HOMOLOG B"/>
    <property type="match status" value="1"/>
</dbReference>
<feature type="signal peptide" evidence="2">
    <location>
        <begin position="1"/>
        <end position="21"/>
    </location>
</feature>
<keyword evidence="1" id="KW-0472">Membrane</keyword>
<dbReference type="SUPFAM" id="SSF47616">
    <property type="entry name" value="GST C-terminal domain-like"/>
    <property type="match status" value="1"/>
</dbReference>
<dbReference type="Gene3D" id="1.20.1050.10">
    <property type="match status" value="1"/>
</dbReference>
<keyword evidence="1" id="KW-0812">Transmembrane</keyword>
<dbReference type="InterPro" id="IPR036282">
    <property type="entry name" value="Glutathione-S-Trfase_C_sf"/>
</dbReference>
<dbReference type="AlphaFoldDB" id="A0A7J7GH80"/>
<reference evidence="4 5" key="2">
    <citation type="submission" date="2020-07" db="EMBL/GenBank/DDBJ databases">
        <title>Genome assembly of wild tea tree DASZ reveals pedigree and selection history of tea varieties.</title>
        <authorList>
            <person name="Zhang W."/>
        </authorList>
    </citation>
    <scope>NUCLEOTIDE SEQUENCE [LARGE SCALE GENOMIC DNA]</scope>
    <source>
        <strain evidence="5">cv. G240</strain>
        <tissue evidence="4">Leaf</tissue>
    </source>
</reference>
<evidence type="ECO:0000313" key="4">
    <source>
        <dbReference type="EMBL" id="KAF5940119.1"/>
    </source>
</evidence>
<dbReference type="InterPro" id="IPR044629">
    <property type="entry name" value="GSTL1/2/3"/>
</dbReference>
<evidence type="ECO:0000256" key="1">
    <source>
        <dbReference type="SAM" id="Phobius"/>
    </source>
</evidence>
<name>A0A7J7GH80_CAMSI</name>
<keyword evidence="1" id="KW-1133">Transmembrane helix</keyword>
<dbReference type="Pfam" id="PF13417">
    <property type="entry name" value="GST_N_3"/>
    <property type="match status" value="1"/>
</dbReference>
<proteinExistence type="predicted"/>
<evidence type="ECO:0000313" key="5">
    <source>
        <dbReference type="Proteomes" id="UP000593564"/>
    </source>
</evidence>
<dbReference type="InterPro" id="IPR004045">
    <property type="entry name" value="Glutathione_S-Trfase_N"/>
</dbReference>
<dbReference type="GO" id="GO:0004364">
    <property type="term" value="F:glutathione transferase activity"/>
    <property type="evidence" value="ECO:0007669"/>
    <property type="project" value="InterPro"/>
</dbReference>
<sequence>MFHFYFLKVVHLLHLSVCAACLDCTELQGCVKFYGYFFCSTISFLFSFIHVTAILNLKFLYFFVRGLQEKIKLVPIDLQNRPDWYKEKVYPPNKVPSLEHNNEIRGESLDLLKYIDSYFEGPALYPDDPTKREFAEELLSYTNTFNLVVITSLKGGSENEISTAFDYLESALLKFTDGPFFHWSVQSSKLVDITYAPFIERFYPLLLDVKKYDITTGRPMLTSWIEVHYLSLPFCAKLLLCGCQPTSNSNSNC</sequence>
<dbReference type="InterPro" id="IPR036249">
    <property type="entry name" value="Thioredoxin-like_sf"/>
</dbReference>
<dbReference type="PANTHER" id="PTHR44328">
    <property type="entry name" value="GLUTATHIONE S-TRANSFERASE L1"/>
    <property type="match status" value="1"/>
</dbReference>